<keyword evidence="4" id="KW-1185">Reference proteome</keyword>
<dbReference type="RefSeq" id="WP_228849184.1">
    <property type="nucleotide sequence ID" value="NZ_JADCKQ010000009.1"/>
</dbReference>
<dbReference type="InterPro" id="IPR000600">
    <property type="entry name" value="ROK"/>
</dbReference>
<evidence type="ECO:0000256" key="1">
    <source>
        <dbReference type="ARBA" id="ARBA00006479"/>
    </source>
</evidence>
<protein>
    <submittedName>
        <fullName evidence="3">ROK family transcriptional regulator</fullName>
    </submittedName>
</protein>
<dbReference type="SUPFAM" id="SSF46785">
    <property type="entry name" value="Winged helix' DNA-binding domain"/>
    <property type="match status" value="1"/>
</dbReference>
<comment type="similarity">
    <text evidence="1">Belongs to the ROK (NagC/XylR) family.</text>
</comment>
<dbReference type="InterPro" id="IPR043129">
    <property type="entry name" value="ATPase_NBD"/>
</dbReference>
<dbReference type="InterPro" id="IPR036388">
    <property type="entry name" value="WH-like_DNA-bd_sf"/>
</dbReference>
<reference evidence="3" key="1">
    <citation type="submission" date="2020-10" db="EMBL/GenBank/DDBJ databases">
        <title>Paenihalocynthiibacter styelae gen. nov., sp. nov., isolated from stalked sea squirt Styela clava.</title>
        <authorList>
            <person name="Kim Y.-O."/>
            <person name="Yoon J.-H."/>
        </authorList>
    </citation>
    <scope>NUCLEOTIDE SEQUENCE</scope>
    <source>
        <strain evidence="3">MYP1-1</strain>
    </source>
</reference>
<evidence type="ECO:0000313" key="4">
    <source>
        <dbReference type="Proteomes" id="UP000640583"/>
    </source>
</evidence>
<proteinExistence type="inferred from homology"/>
<feature type="region of interest" description="Disordered" evidence="2">
    <location>
        <begin position="1"/>
        <end position="24"/>
    </location>
</feature>
<dbReference type="Pfam" id="PF00480">
    <property type="entry name" value="ROK"/>
    <property type="match status" value="1"/>
</dbReference>
<dbReference type="PANTHER" id="PTHR18964">
    <property type="entry name" value="ROK (REPRESSOR, ORF, KINASE) FAMILY"/>
    <property type="match status" value="1"/>
</dbReference>
<dbReference type="EMBL" id="JADCKQ010000009">
    <property type="protein sequence ID" value="MBI1494414.1"/>
    <property type="molecule type" value="Genomic_DNA"/>
</dbReference>
<evidence type="ECO:0000313" key="3">
    <source>
        <dbReference type="EMBL" id="MBI1494414.1"/>
    </source>
</evidence>
<dbReference type="SUPFAM" id="SSF53067">
    <property type="entry name" value="Actin-like ATPase domain"/>
    <property type="match status" value="1"/>
</dbReference>
<sequence length="399" mass="42104">MTSVSRNTKRQSAGANSERTRQHNSKFVLSTLRHAQTQGDTAGRAEIARLSGLSIQAVSNIIADLEQRGLIRACGKRNQGRGQPAVQYEICANGAYALGFEVRPDALFCTLLNLHGETMCQKRSALMRATPDAVAQAMRETKTTILAEPGLAHEKILGAGIVMPGPFGTTGISGHDSELPGWQDIEITSWAEDLLNLPALIENDANAAAMAERISGVTQGLQHYACLYFGAGLGLGVISNGQALHGARGNAGEIGHIRIALPSGAQPLEAVLSRLALQDHLKSNSITADTSEDIAALFHADCPALLEWLNLARIALCEAINLIENLLDPSTIALCGAMPSALLDALVKDLPLNPHSVAARPERMLPRVIRGSSGPMTAALGAAALVLNDAFTPQITTST</sequence>
<dbReference type="AlphaFoldDB" id="A0A8J7IE80"/>
<gene>
    <name evidence="3" type="ORF">H1D41_12275</name>
</gene>
<accession>A0A8J7IE80</accession>
<dbReference type="PANTHER" id="PTHR18964:SF149">
    <property type="entry name" value="BIFUNCTIONAL UDP-N-ACETYLGLUCOSAMINE 2-EPIMERASE_N-ACETYLMANNOSAMINE KINASE"/>
    <property type="match status" value="1"/>
</dbReference>
<evidence type="ECO:0000256" key="2">
    <source>
        <dbReference type="SAM" id="MobiDB-lite"/>
    </source>
</evidence>
<organism evidence="3 4">
    <name type="scientific">Halocynthiibacter styelae</name>
    <dbReference type="NCBI Taxonomy" id="2761955"/>
    <lineage>
        <taxon>Bacteria</taxon>
        <taxon>Pseudomonadati</taxon>
        <taxon>Pseudomonadota</taxon>
        <taxon>Alphaproteobacteria</taxon>
        <taxon>Rhodobacterales</taxon>
        <taxon>Paracoccaceae</taxon>
        <taxon>Halocynthiibacter</taxon>
    </lineage>
</organism>
<dbReference type="Proteomes" id="UP000640583">
    <property type="component" value="Unassembled WGS sequence"/>
</dbReference>
<dbReference type="Gene3D" id="1.10.10.10">
    <property type="entry name" value="Winged helix-like DNA-binding domain superfamily/Winged helix DNA-binding domain"/>
    <property type="match status" value="1"/>
</dbReference>
<dbReference type="Gene3D" id="3.30.420.40">
    <property type="match status" value="2"/>
</dbReference>
<comment type="caution">
    <text evidence="3">The sequence shown here is derived from an EMBL/GenBank/DDBJ whole genome shotgun (WGS) entry which is preliminary data.</text>
</comment>
<dbReference type="InterPro" id="IPR036390">
    <property type="entry name" value="WH_DNA-bd_sf"/>
</dbReference>
<name>A0A8J7IE80_9RHOB</name>
<feature type="compositionally biased region" description="Polar residues" evidence="2">
    <location>
        <begin position="1"/>
        <end position="17"/>
    </location>
</feature>